<evidence type="ECO:0000256" key="3">
    <source>
        <dbReference type="ARBA" id="ARBA00022694"/>
    </source>
</evidence>
<dbReference type="EC" id="2.8.1.-" evidence="10"/>
<feature type="domain" description="tRNA-specific 2-thiouridylase MnmA-like central" evidence="9">
    <location>
        <begin position="217"/>
        <end position="271"/>
    </location>
</feature>
<evidence type="ECO:0000256" key="7">
    <source>
        <dbReference type="ARBA" id="ARBA00023157"/>
    </source>
</evidence>
<evidence type="ECO:0000256" key="4">
    <source>
        <dbReference type="ARBA" id="ARBA00022741"/>
    </source>
</evidence>
<organism evidence="10">
    <name type="scientific">mine drainage metagenome</name>
    <dbReference type="NCBI Taxonomy" id="410659"/>
    <lineage>
        <taxon>unclassified sequences</taxon>
        <taxon>metagenomes</taxon>
        <taxon>ecological metagenomes</taxon>
    </lineage>
</organism>
<dbReference type="Pfam" id="PF20258">
    <property type="entry name" value="tRNA_Me_trans_C"/>
    <property type="match status" value="1"/>
</dbReference>
<dbReference type="SUPFAM" id="SSF52402">
    <property type="entry name" value="Adenine nucleotide alpha hydrolases-like"/>
    <property type="match status" value="1"/>
</dbReference>
<accession>A0A1J5Q6Z6</accession>
<dbReference type="Gene3D" id="2.40.30.10">
    <property type="entry name" value="Translation factors"/>
    <property type="match status" value="1"/>
</dbReference>
<dbReference type="HAMAP" id="MF_00144">
    <property type="entry name" value="tRNA_thiouridyl_MnmA"/>
    <property type="match status" value="1"/>
</dbReference>
<dbReference type="EMBL" id="MLJW01001204">
    <property type="protein sequence ID" value="OIQ79489.1"/>
    <property type="molecule type" value="Genomic_DNA"/>
</dbReference>
<comment type="caution">
    <text evidence="10">The sequence shown here is derived from an EMBL/GenBank/DDBJ whole genome shotgun (WGS) entry which is preliminary data.</text>
</comment>
<feature type="domain" description="tRNA-specific 2-thiouridylase MnmA-like C-terminal" evidence="8">
    <location>
        <begin position="280"/>
        <end position="356"/>
    </location>
</feature>
<proteinExistence type="inferred from homology"/>
<dbReference type="AlphaFoldDB" id="A0A1J5Q6Z6"/>
<dbReference type="GO" id="GO:0016783">
    <property type="term" value="F:sulfurtransferase activity"/>
    <property type="evidence" value="ECO:0007669"/>
    <property type="project" value="InterPro"/>
</dbReference>
<dbReference type="InterPro" id="IPR014729">
    <property type="entry name" value="Rossmann-like_a/b/a_fold"/>
</dbReference>
<dbReference type="GO" id="GO:0000049">
    <property type="term" value="F:tRNA binding"/>
    <property type="evidence" value="ECO:0007669"/>
    <property type="project" value="UniProtKB-KW"/>
</dbReference>
<dbReference type="InterPro" id="IPR046884">
    <property type="entry name" value="MnmA-like_central"/>
</dbReference>
<dbReference type="Gene3D" id="2.30.30.280">
    <property type="entry name" value="Adenine nucleotide alpha hydrolases-like domains"/>
    <property type="match status" value="1"/>
</dbReference>
<name>A0A1J5Q6Z6_9ZZZZ</name>
<dbReference type="InterPro" id="IPR023382">
    <property type="entry name" value="MnmA-like_central_sf"/>
</dbReference>
<evidence type="ECO:0000313" key="10">
    <source>
        <dbReference type="EMBL" id="OIQ79489.1"/>
    </source>
</evidence>
<evidence type="ECO:0000256" key="2">
    <source>
        <dbReference type="ARBA" id="ARBA00022679"/>
    </source>
</evidence>
<keyword evidence="6" id="KW-0694">RNA-binding</keyword>
<sequence>MARIVVAMSGGVDSSATAALLKEQGWEVVGLTMQLYDHGQATCRANSCCAGKDIHDARRVADALGIAHYVVDYENSFLDEVMERFADSYLKGETPIPCILCNQTVKFRDLMRVARDLGADALATGHYVRREEGDDGPRLLRGADHGRDQSYFLFATSREQLEFLRFPLGGMAGKDETRAIAQRFGLPVAGKPDSQDICFVPDGDYAGVVRRLRPGAVRPGEIVHVEDGRVLGRHQGIIHYTVGQRRGLNLGGGPPLYVLRLDAERDRVIVGPREALGRSRIALHGVNWLGDGTPEAGRSLRCQVKIRSARAPAAATLTLGENSTAQVVLDEPEDGVAPGQACVAYDGERVLGGGWISARLP</sequence>
<dbReference type="FunFam" id="3.40.50.620:FF:000115">
    <property type="entry name" value="tRNA-specific 2-thiouridylase MnmA"/>
    <property type="match status" value="1"/>
</dbReference>
<dbReference type="Pfam" id="PF03054">
    <property type="entry name" value="tRNA_Me_trans"/>
    <property type="match status" value="1"/>
</dbReference>
<evidence type="ECO:0000259" key="8">
    <source>
        <dbReference type="Pfam" id="PF20258"/>
    </source>
</evidence>
<dbReference type="Gene3D" id="3.40.50.620">
    <property type="entry name" value="HUPs"/>
    <property type="match status" value="1"/>
</dbReference>
<keyword evidence="1" id="KW-0820">tRNA-binding</keyword>
<dbReference type="GO" id="GO:0005524">
    <property type="term" value="F:ATP binding"/>
    <property type="evidence" value="ECO:0007669"/>
    <property type="project" value="UniProtKB-KW"/>
</dbReference>
<evidence type="ECO:0000256" key="1">
    <source>
        <dbReference type="ARBA" id="ARBA00022555"/>
    </source>
</evidence>
<keyword evidence="4" id="KW-0547">Nucleotide-binding</keyword>
<reference evidence="10" key="1">
    <citation type="submission" date="2016-10" db="EMBL/GenBank/DDBJ databases">
        <title>Sequence of Gallionella enrichment culture.</title>
        <authorList>
            <person name="Poehlein A."/>
            <person name="Muehling M."/>
            <person name="Daniel R."/>
        </authorList>
    </citation>
    <scope>NUCLEOTIDE SEQUENCE</scope>
</reference>
<gene>
    <name evidence="10" type="primary">mnmA_11</name>
    <name evidence="10" type="ORF">GALL_387670</name>
</gene>
<dbReference type="NCBIfam" id="TIGR00420">
    <property type="entry name" value="trmU"/>
    <property type="match status" value="1"/>
</dbReference>
<keyword evidence="7" id="KW-1015">Disulfide bond</keyword>
<protein>
    <submittedName>
        <fullName evidence="10">tRNA-specific 2-thiouridylase MnmA</fullName>
        <ecNumber evidence="10">2.8.1.-</ecNumber>
    </submittedName>
</protein>
<dbReference type="PANTHER" id="PTHR11933:SF5">
    <property type="entry name" value="MITOCHONDRIAL TRNA-SPECIFIC 2-THIOURIDYLASE 1"/>
    <property type="match status" value="1"/>
</dbReference>
<dbReference type="NCBIfam" id="NF001138">
    <property type="entry name" value="PRK00143.1"/>
    <property type="match status" value="1"/>
</dbReference>
<dbReference type="Pfam" id="PF20259">
    <property type="entry name" value="tRNA_Me_trans_M"/>
    <property type="match status" value="1"/>
</dbReference>
<dbReference type="InterPro" id="IPR004506">
    <property type="entry name" value="MnmA-like"/>
</dbReference>
<evidence type="ECO:0000259" key="9">
    <source>
        <dbReference type="Pfam" id="PF20259"/>
    </source>
</evidence>
<dbReference type="PANTHER" id="PTHR11933">
    <property type="entry name" value="TRNA 5-METHYLAMINOMETHYL-2-THIOURIDYLATE -METHYLTRANSFERASE"/>
    <property type="match status" value="1"/>
</dbReference>
<keyword evidence="2 10" id="KW-0808">Transferase</keyword>
<dbReference type="GO" id="GO:0002143">
    <property type="term" value="P:tRNA wobble position uridine thiolation"/>
    <property type="evidence" value="ECO:0007669"/>
    <property type="project" value="TreeGrafter"/>
</dbReference>
<keyword evidence="5" id="KW-0067">ATP-binding</keyword>
<evidence type="ECO:0000256" key="6">
    <source>
        <dbReference type="ARBA" id="ARBA00022884"/>
    </source>
</evidence>
<dbReference type="FunFam" id="2.30.30.280:FF:000001">
    <property type="entry name" value="tRNA-specific 2-thiouridylase MnmA"/>
    <property type="match status" value="1"/>
</dbReference>
<keyword evidence="3" id="KW-0819">tRNA processing</keyword>
<dbReference type="InterPro" id="IPR046885">
    <property type="entry name" value="MnmA-like_C"/>
</dbReference>
<evidence type="ECO:0000256" key="5">
    <source>
        <dbReference type="ARBA" id="ARBA00022840"/>
    </source>
</evidence>
<dbReference type="CDD" id="cd01998">
    <property type="entry name" value="MnmA_TRMU-like"/>
    <property type="match status" value="1"/>
</dbReference>